<dbReference type="Gene3D" id="1.25.40.10">
    <property type="entry name" value="Tetratricopeptide repeat domain"/>
    <property type="match status" value="1"/>
</dbReference>
<dbReference type="SUPFAM" id="SSF48452">
    <property type="entry name" value="TPR-like"/>
    <property type="match status" value="1"/>
</dbReference>
<dbReference type="Proteomes" id="UP000243799">
    <property type="component" value="Unassembled WGS sequence"/>
</dbReference>
<reference evidence="3" key="1">
    <citation type="submission" date="2016-10" db="EMBL/GenBank/DDBJ databases">
        <authorList>
            <person name="Varghese N."/>
            <person name="Submissions S."/>
        </authorList>
    </citation>
    <scope>NUCLEOTIDE SEQUENCE [LARGE SCALE GENOMIC DNA]</scope>
    <source>
        <strain evidence="3">CGMCC 4.3568</strain>
    </source>
</reference>
<dbReference type="InterPro" id="IPR011990">
    <property type="entry name" value="TPR-like_helical_dom_sf"/>
</dbReference>
<keyword evidence="3" id="KW-1185">Reference proteome</keyword>
<feature type="domain" description="HTH cro/C1-type" evidence="1">
    <location>
        <begin position="8"/>
        <end position="64"/>
    </location>
</feature>
<evidence type="ECO:0000259" key="1">
    <source>
        <dbReference type="PROSITE" id="PS50943"/>
    </source>
</evidence>
<proteinExistence type="predicted"/>
<sequence length="414" mass="45052">MVAKRQRLAQRRKSLGFTQEGLAERLGIDPTTVRRWESGGAERGPQPWLRPKLARVLQVSAEQLDDLLAEADTPRTNESLQRAANVESSMPDVTHVVPSQAVLAVMGPSQTLVSLDVFTQSLIARYELEGPQQLVAEARALRQVCHQLGGSVSGTEERTRLARVSAQQSALLAYMSVNLSQYKDAEQYALEASLLATAIRDWPLLAWIKGTQSFTAYYQEKYDDALNLARVGLQFAGDDAQRIRLLANGVARAAGKLGDRRTVDQAVTEAFELVADRSGPTGMTPCIDFAPYRWARTAANAATAYLSVGDYKQALKLTQDVSATVASSDSDWSRSLVHLDEASALTLGRQADLEHAASIGKAALAASATKPIASIHSRAAELAVSMRRRGTNRAGQDFAAALHEWKQRRPEVTT</sequence>
<dbReference type="SMART" id="SM00530">
    <property type="entry name" value="HTH_XRE"/>
    <property type="match status" value="1"/>
</dbReference>
<keyword evidence="2" id="KW-0238">DNA-binding</keyword>
<evidence type="ECO:0000313" key="3">
    <source>
        <dbReference type="Proteomes" id="UP000243799"/>
    </source>
</evidence>
<dbReference type="AlphaFoldDB" id="A0A1I1CF94"/>
<dbReference type="STRING" id="490629.SAMN05216266_12335"/>
<evidence type="ECO:0000313" key="2">
    <source>
        <dbReference type="EMBL" id="SFB59103.1"/>
    </source>
</evidence>
<dbReference type="PROSITE" id="PS50943">
    <property type="entry name" value="HTH_CROC1"/>
    <property type="match status" value="1"/>
</dbReference>
<name>A0A1I1CF94_9PSEU</name>
<dbReference type="InterPro" id="IPR001387">
    <property type="entry name" value="Cro/C1-type_HTH"/>
</dbReference>
<organism evidence="2 3">
    <name type="scientific">Amycolatopsis marina</name>
    <dbReference type="NCBI Taxonomy" id="490629"/>
    <lineage>
        <taxon>Bacteria</taxon>
        <taxon>Bacillati</taxon>
        <taxon>Actinomycetota</taxon>
        <taxon>Actinomycetes</taxon>
        <taxon>Pseudonocardiales</taxon>
        <taxon>Pseudonocardiaceae</taxon>
        <taxon>Amycolatopsis</taxon>
    </lineage>
</organism>
<protein>
    <submittedName>
        <fullName evidence="2">DNA-binding transcriptional regulator, XRE-family HTH domain</fullName>
    </submittedName>
</protein>
<dbReference type="Pfam" id="PF01381">
    <property type="entry name" value="HTH_3"/>
    <property type="match status" value="1"/>
</dbReference>
<dbReference type="GO" id="GO:0003677">
    <property type="term" value="F:DNA binding"/>
    <property type="evidence" value="ECO:0007669"/>
    <property type="project" value="UniProtKB-KW"/>
</dbReference>
<dbReference type="SUPFAM" id="SSF47413">
    <property type="entry name" value="lambda repressor-like DNA-binding domains"/>
    <property type="match status" value="1"/>
</dbReference>
<dbReference type="CDD" id="cd00093">
    <property type="entry name" value="HTH_XRE"/>
    <property type="match status" value="1"/>
</dbReference>
<dbReference type="RefSeq" id="WP_177242821.1">
    <property type="nucleotide sequence ID" value="NZ_FOKG01000023.1"/>
</dbReference>
<gene>
    <name evidence="2" type="ORF">SAMN05216266_12335</name>
</gene>
<dbReference type="Gene3D" id="1.10.260.40">
    <property type="entry name" value="lambda repressor-like DNA-binding domains"/>
    <property type="match status" value="1"/>
</dbReference>
<dbReference type="EMBL" id="FOKG01000023">
    <property type="protein sequence ID" value="SFB59103.1"/>
    <property type="molecule type" value="Genomic_DNA"/>
</dbReference>
<dbReference type="InterPro" id="IPR010982">
    <property type="entry name" value="Lambda_DNA-bd_dom_sf"/>
</dbReference>
<accession>A0A1I1CF94</accession>